<evidence type="ECO:0000256" key="7">
    <source>
        <dbReference type="RuleBase" id="RU003879"/>
    </source>
</evidence>
<accession>A0A7U8C417</accession>
<proteinExistence type="inferred from homology"/>
<dbReference type="PANTHER" id="PTHR30558:SF13">
    <property type="entry name" value="BIOPOLYMER TRANSPORT PROTEIN EXBD2"/>
    <property type="match status" value="1"/>
</dbReference>
<keyword evidence="6 8" id="KW-0472">Membrane</keyword>
<comment type="caution">
    <text evidence="9">The sequence shown here is derived from an EMBL/GenBank/DDBJ whole genome shotgun (WGS) entry which is preliminary data.</text>
</comment>
<gene>
    <name evidence="9" type="ORF">MED92_12014</name>
</gene>
<protein>
    <submittedName>
        <fullName evidence="9">Putative TonB system-dependent transport protein</fullName>
    </submittedName>
</protein>
<keyword evidence="5 8" id="KW-1133">Transmembrane helix</keyword>
<evidence type="ECO:0000256" key="2">
    <source>
        <dbReference type="ARBA" id="ARBA00005811"/>
    </source>
</evidence>
<dbReference type="Proteomes" id="UP000002171">
    <property type="component" value="Unassembled WGS sequence"/>
</dbReference>
<dbReference type="InterPro" id="IPR003400">
    <property type="entry name" value="ExbD"/>
</dbReference>
<dbReference type="OrthoDB" id="9793581at2"/>
<evidence type="ECO:0000256" key="3">
    <source>
        <dbReference type="ARBA" id="ARBA00022475"/>
    </source>
</evidence>
<organism evidence="9 10">
    <name type="scientific">Neptuniibacter caesariensis</name>
    <dbReference type="NCBI Taxonomy" id="207954"/>
    <lineage>
        <taxon>Bacteria</taxon>
        <taxon>Pseudomonadati</taxon>
        <taxon>Pseudomonadota</taxon>
        <taxon>Gammaproteobacteria</taxon>
        <taxon>Oceanospirillales</taxon>
        <taxon>Oceanospirillaceae</taxon>
        <taxon>Neptuniibacter</taxon>
    </lineage>
</organism>
<reference evidence="9 10" key="1">
    <citation type="submission" date="2006-02" db="EMBL/GenBank/DDBJ databases">
        <authorList>
            <person name="Pinhassi J."/>
            <person name="Pedros-Alio C."/>
            <person name="Ferriera S."/>
            <person name="Johnson J."/>
            <person name="Kravitz S."/>
            <person name="Halpern A."/>
            <person name="Remington K."/>
            <person name="Beeson K."/>
            <person name="Tran B."/>
            <person name="Rogers Y.-H."/>
            <person name="Friedman R."/>
            <person name="Venter J.C."/>
        </authorList>
    </citation>
    <scope>NUCLEOTIDE SEQUENCE [LARGE SCALE GENOMIC DNA]</scope>
    <source>
        <strain evidence="9 10">MED92</strain>
    </source>
</reference>
<dbReference type="GO" id="GO:0005886">
    <property type="term" value="C:plasma membrane"/>
    <property type="evidence" value="ECO:0007669"/>
    <property type="project" value="UniProtKB-SubCell"/>
</dbReference>
<name>A0A7U8C417_NEPCE</name>
<sequence>MRQRILLSQQQEDAEINMTPMLDVVFIMLIFFIVSTSFVRESGIDVNRPSAETSESKTKTAVMVAISAENEIWVDRKPVDVRMVRPAIERLKSEQSEINIVIQADESATTGQLVKVIDQLRMAKVQYTVATQAGAK</sequence>
<dbReference type="GO" id="GO:0022857">
    <property type="term" value="F:transmembrane transporter activity"/>
    <property type="evidence" value="ECO:0007669"/>
    <property type="project" value="InterPro"/>
</dbReference>
<dbReference type="PANTHER" id="PTHR30558">
    <property type="entry name" value="EXBD MEMBRANE COMPONENT OF PMF-DRIVEN MACROMOLECULE IMPORT SYSTEM"/>
    <property type="match status" value="1"/>
</dbReference>
<dbReference type="AlphaFoldDB" id="A0A7U8C417"/>
<keyword evidence="4 7" id="KW-0812">Transmembrane</keyword>
<keyword evidence="7" id="KW-0653">Protein transport</keyword>
<dbReference type="Pfam" id="PF02472">
    <property type="entry name" value="ExbD"/>
    <property type="match status" value="1"/>
</dbReference>
<dbReference type="GO" id="GO:0015031">
    <property type="term" value="P:protein transport"/>
    <property type="evidence" value="ECO:0007669"/>
    <property type="project" value="UniProtKB-KW"/>
</dbReference>
<evidence type="ECO:0000256" key="6">
    <source>
        <dbReference type="ARBA" id="ARBA00023136"/>
    </source>
</evidence>
<dbReference type="Gene3D" id="3.30.420.270">
    <property type="match status" value="1"/>
</dbReference>
<evidence type="ECO:0000256" key="4">
    <source>
        <dbReference type="ARBA" id="ARBA00022692"/>
    </source>
</evidence>
<evidence type="ECO:0000256" key="1">
    <source>
        <dbReference type="ARBA" id="ARBA00004162"/>
    </source>
</evidence>
<evidence type="ECO:0000313" key="10">
    <source>
        <dbReference type="Proteomes" id="UP000002171"/>
    </source>
</evidence>
<dbReference type="EMBL" id="AAOW01000048">
    <property type="protein sequence ID" value="EAR59509.1"/>
    <property type="molecule type" value="Genomic_DNA"/>
</dbReference>
<feature type="transmembrane region" description="Helical" evidence="8">
    <location>
        <begin position="21"/>
        <end position="39"/>
    </location>
</feature>
<keyword evidence="7" id="KW-0813">Transport</keyword>
<evidence type="ECO:0000313" key="9">
    <source>
        <dbReference type="EMBL" id="EAR59509.1"/>
    </source>
</evidence>
<keyword evidence="3" id="KW-1003">Cell membrane</keyword>
<dbReference type="RefSeq" id="WP_007020061.1">
    <property type="nucleotide sequence ID" value="NZ_CH724125.1"/>
</dbReference>
<evidence type="ECO:0000256" key="5">
    <source>
        <dbReference type="ARBA" id="ARBA00022989"/>
    </source>
</evidence>
<comment type="subcellular location">
    <subcellularLocation>
        <location evidence="1">Cell membrane</location>
        <topology evidence="1">Single-pass membrane protein</topology>
    </subcellularLocation>
    <subcellularLocation>
        <location evidence="7">Cell membrane</location>
        <topology evidence="7">Single-pass type II membrane protein</topology>
    </subcellularLocation>
</comment>
<evidence type="ECO:0000256" key="8">
    <source>
        <dbReference type="SAM" id="Phobius"/>
    </source>
</evidence>
<keyword evidence="10" id="KW-1185">Reference proteome</keyword>
<comment type="similarity">
    <text evidence="2 7">Belongs to the ExbD/TolR family.</text>
</comment>